<organism evidence="2 3">
    <name type="scientific">Parasponia andersonii</name>
    <name type="common">Sponia andersonii</name>
    <dbReference type="NCBI Taxonomy" id="3476"/>
    <lineage>
        <taxon>Eukaryota</taxon>
        <taxon>Viridiplantae</taxon>
        <taxon>Streptophyta</taxon>
        <taxon>Embryophyta</taxon>
        <taxon>Tracheophyta</taxon>
        <taxon>Spermatophyta</taxon>
        <taxon>Magnoliopsida</taxon>
        <taxon>eudicotyledons</taxon>
        <taxon>Gunneridae</taxon>
        <taxon>Pentapetalae</taxon>
        <taxon>rosids</taxon>
        <taxon>fabids</taxon>
        <taxon>Rosales</taxon>
        <taxon>Cannabaceae</taxon>
        <taxon>Parasponia</taxon>
    </lineage>
</organism>
<feature type="chain" id="PRO_5015165260" description="Secreted protein" evidence="1">
    <location>
        <begin position="22"/>
        <end position="61"/>
    </location>
</feature>
<name>A0A2P5CH68_PARAD</name>
<keyword evidence="1" id="KW-0732">Signal</keyword>
<dbReference type="OrthoDB" id="10271175at2759"/>
<evidence type="ECO:0008006" key="4">
    <source>
        <dbReference type="Google" id="ProtNLM"/>
    </source>
</evidence>
<dbReference type="Proteomes" id="UP000237105">
    <property type="component" value="Unassembled WGS sequence"/>
</dbReference>
<sequence>MSTGLLMRVLICTNFFAVASGGDTDSFIENTSWQRPQFLYYKIVEAHMKAALVLCRGIGFY</sequence>
<evidence type="ECO:0000256" key="1">
    <source>
        <dbReference type="SAM" id="SignalP"/>
    </source>
</evidence>
<protein>
    <recommendedName>
        <fullName evidence="4">Secreted protein</fullName>
    </recommendedName>
</protein>
<gene>
    <name evidence="2" type="ORF">PanWU01x14_153660</name>
</gene>
<comment type="caution">
    <text evidence="2">The sequence shown here is derived from an EMBL/GenBank/DDBJ whole genome shotgun (WGS) entry which is preliminary data.</text>
</comment>
<feature type="signal peptide" evidence="1">
    <location>
        <begin position="1"/>
        <end position="21"/>
    </location>
</feature>
<evidence type="ECO:0000313" key="2">
    <source>
        <dbReference type="EMBL" id="PON60380.1"/>
    </source>
</evidence>
<dbReference type="AlphaFoldDB" id="A0A2P5CH68"/>
<dbReference type="EMBL" id="JXTB01000131">
    <property type="protein sequence ID" value="PON60380.1"/>
    <property type="molecule type" value="Genomic_DNA"/>
</dbReference>
<evidence type="ECO:0000313" key="3">
    <source>
        <dbReference type="Proteomes" id="UP000237105"/>
    </source>
</evidence>
<accession>A0A2P5CH68</accession>
<proteinExistence type="predicted"/>
<keyword evidence="3" id="KW-1185">Reference proteome</keyword>
<reference evidence="3" key="1">
    <citation type="submission" date="2016-06" db="EMBL/GenBank/DDBJ databases">
        <title>Parallel loss of symbiosis genes in relatives of nitrogen-fixing non-legume Parasponia.</title>
        <authorList>
            <person name="Van Velzen R."/>
            <person name="Holmer R."/>
            <person name="Bu F."/>
            <person name="Rutten L."/>
            <person name="Van Zeijl A."/>
            <person name="Liu W."/>
            <person name="Santuari L."/>
            <person name="Cao Q."/>
            <person name="Sharma T."/>
            <person name="Shen D."/>
            <person name="Roswanjaya Y."/>
            <person name="Wardhani T."/>
            <person name="Kalhor M.S."/>
            <person name="Jansen J."/>
            <person name="Van den Hoogen J."/>
            <person name="Gungor B."/>
            <person name="Hartog M."/>
            <person name="Hontelez J."/>
            <person name="Verver J."/>
            <person name="Yang W.-C."/>
            <person name="Schijlen E."/>
            <person name="Repin R."/>
            <person name="Schilthuizen M."/>
            <person name="Schranz E."/>
            <person name="Heidstra R."/>
            <person name="Miyata K."/>
            <person name="Fedorova E."/>
            <person name="Kohlen W."/>
            <person name="Bisseling T."/>
            <person name="Smit S."/>
            <person name="Geurts R."/>
        </authorList>
    </citation>
    <scope>NUCLEOTIDE SEQUENCE [LARGE SCALE GENOMIC DNA]</scope>
    <source>
        <strain evidence="3">cv. WU1-14</strain>
    </source>
</reference>